<evidence type="ECO:0000313" key="9">
    <source>
        <dbReference type="Proteomes" id="UP001626537"/>
    </source>
</evidence>
<evidence type="ECO:0000256" key="4">
    <source>
        <dbReference type="ARBA" id="ARBA00022827"/>
    </source>
</evidence>
<gene>
    <name evidence="8" type="ORF">R0135_04010</name>
</gene>
<evidence type="ECO:0000256" key="5">
    <source>
        <dbReference type="ARBA" id="ARBA00023002"/>
    </source>
</evidence>
<accession>A0ABZ0I543</accession>
<dbReference type="Gene3D" id="1.10.540.10">
    <property type="entry name" value="Acyl-CoA dehydrogenase/oxidase, N-terminal domain"/>
    <property type="match status" value="1"/>
</dbReference>
<organism evidence="8 9">
    <name type="scientific">Congregibacter variabilis</name>
    <dbReference type="NCBI Taxonomy" id="3081200"/>
    <lineage>
        <taxon>Bacteria</taxon>
        <taxon>Pseudomonadati</taxon>
        <taxon>Pseudomonadota</taxon>
        <taxon>Gammaproteobacteria</taxon>
        <taxon>Cellvibrionales</taxon>
        <taxon>Halieaceae</taxon>
        <taxon>Congregibacter</taxon>
    </lineage>
</organism>
<evidence type="ECO:0000259" key="6">
    <source>
        <dbReference type="Pfam" id="PF00441"/>
    </source>
</evidence>
<keyword evidence="4" id="KW-0274">FAD</keyword>
<dbReference type="InterPro" id="IPR013786">
    <property type="entry name" value="AcylCoA_DH/ox_N"/>
</dbReference>
<reference evidence="8 9" key="1">
    <citation type="submission" date="2023-10" db="EMBL/GenBank/DDBJ databases">
        <title>Two novel species belonging to the OM43/NOR5 clade.</title>
        <authorList>
            <person name="Park M."/>
        </authorList>
    </citation>
    <scope>NUCLEOTIDE SEQUENCE [LARGE SCALE GENOMIC DNA]</scope>
    <source>
        <strain evidence="8 9">IMCC43200</strain>
    </source>
</reference>
<evidence type="ECO:0000313" key="8">
    <source>
        <dbReference type="EMBL" id="WOJ94331.1"/>
    </source>
</evidence>
<keyword evidence="5 8" id="KW-0560">Oxidoreductase</keyword>
<comment type="cofactor">
    <cofactor evidence="1">
        <name>FAD</name>
        <dbReference type="ChEBI" id="CHEBI:57692"/>
    </cofactor>
</comment>
<comment type="similarity">
    <text evidence="2">Belongs to the acyl-CoA dehydrogenase family.</text>
</comment>
<evidence type="ECO:0000256" key="1">
    <source>
        <dbReference type="ARBA" id="ARBA00001974"/>
    </source>
</evidence>
<dbReference type="SUPFAM" id="SSF47203">
    <property type="entry name" value="Acyl-CoA dehydrogenase C-terminal domain-like"/>
    <property type="match status" value="1"/>
</dbReference>
<feature type="domain" description="Acyl-CoA dehydrogenase/oxidase C-terminal" evidence="6">
    <location>
        <begin position="234"/>
        <end position="365"/>
    </location>
</feature>
<dbReference type="InterPro" id="IPR009075">
    <property type="entry name" value="AcylCo_DH/oxidase_C"/>
</dbReference>
<evidence type="ECO:0000256" key="3">
    <source>
        <dbReference type="ARBA" id="ARBA00022630"/>
    </source>
</evidence>
<dbReference type="InterPro" id="IPR009100">
    <property type="entry name" value="AcylCoA_DH/oxidase_NM_dom_sf"/>
</dbReference>
<dbReference type="EC" id="1.-.-.-" evidence="8"/>
<protein>
    <submittedName>
        <fullName evidence="8">Acyl-CoA dehydrogenase family protein</fullName>
        <ecNumber evidence="8">1.-.-.-</ecNumber>
    </submittedName>
</protein>
<dbReference type="Gene3D" id="1.20.140.10">
    <property type="entry name" value="Butyryl-CoA Dehydrogenase, subunit A, domain 3"/>
    <property type="match status" value="1"/>
</dbReference>
<dbReference type="SUPFAM" id="SSF56645">
    <property type="entry name" value="Acyl-CoA dehydrogenase NM domain-like"/>
    <property type="match status" value="1"/>
</dbReference>
<evidence type="ECO:0000256" key="2">
    <source>
        <dbReference type="ARBA" id="ARBA00009347"/>
    </source>
</evidence>
<dbReference type="InterPro" id="IPR036250">
    <property type="entry name" value="AcylCo_DH-like_C"/>
</dbReference>
<dbReference type="PANTHER" id="PTHR43884">
    <property type="entry name" value="ACYL-COA DEHYDROGENASE"/>
    <property type="match status" value="1"/>
</dbReference>
<dbReference type="Pfam" id="PF00441">
    <property type="entry name" value="Acyl-CoA_dh_1"/>
    <property type="match status" value="1"/>
</dbReference>
<dbReference type="RefSeq" id="WP_407348967.1">
    <property type="nucleotide sequence ID" value="NZ_CP136864.1"/>
</dbReference>
<keyword evidence="9" id="KW-1185">Reference proteome</keyword>
<keyword evidence="3" id="KW-0285">Flavoprotein</keyword>
<sequence length="378" mass="40707">MAQPKNYGFEEEAGMLKDGARRFFAEKLPVDQLHALVADAYVPERAPEVKWRKELWDEMVALGWTSLAVPESAGGVGLPWVAVAALLEENGRAAFPSPLLSTLQTTAVLAACKDAGESALAAIAEGSAATIAVMGASGDSTPGAVQVVDGKLQGLACFVQDAGKCDHLLVMALDNGHPALFWVACDAEGVEIRQDAIIDLTRDQARVSFNDVAAQRIDADAAAAWEAALPAMWMLISADMVGAAEWLLQTTVEYAQQRKQFDRSLGFFQAVKHDLVNVMIAIDESKSLVYSAACALDHEPERARELAHMAKASASDTAAFASGRTVQMHGGIGFTWECFVHLYFKRQKHSQLLWGDASWHRAALADLLVDRQDIDAAA</sequence>
<dbReference type="PANTHER" id="PTHR43884:SF20">
    <property type="entry name" value="ACYL-COA DEHYDROGENASE FADE28"/>
    <property type="match status" value="1"/>
</dbReference>
<dbReference type="EMBL" id="CP136864">
    <property type="protein sequence ID" value="WOJ94331.1"/>
    <property type="molecule type" value="Genomic_DNA"/>
</dbReference>
<dbReference type="InterPro" id="IPR046373">
    <property type="entry name" value="Acyl-CoA_Oxase/DH_mid-dom_sf"/>
</dbReference>
<dbReference type="GO" id="GO:0016491">
    <property type="term" value="F:oxidoreductase activity"/>
    <property type="evidence" value="ECO:0007669"/>
    <property type="project" value="UniProtKB-KW"/>
</dbReference>
<evidence type="ECO:0000259" key="7">
    <source>
        <dbReference type="Pfam" id="PF02771"/>
    </source>
</evidence>
<dbReference type="Pfam" id="PF02771">
    <property type="entry name" value="Acyl-CoA_dh_N"/>
    <property type="match status" value="1"/>
</dbReference>
<dbReference type="Gene3D" id="2.40.110.10">
    <property type="entry name" value="Butyryl-CoA Dehydrogenase, subunit A, domain 2"/>
    <property type="match status" value="1"/>
</dbReference>
<dbReference type="InterPro" id="IPR037069">
    <property type="entry name" value="AcylCoA_DH/ox_N_sf"/>
</dbReference>
<name>A0ABZ0I543_9GAMM</name>
<feature type="domain" description="Acyl-CoA dehydrogenase/oxidase N-terminal" evidence="7">
    <location>
        <begin position="11"/>
        <end position="115"/>
    </location>
</feature>
<dbReference type="Proteomes" id="UP001626537">
    <property type="component" value="Chromosome"/>
</dbReference>
<proteinExistence type="inferred from homology"/>